<protein>
    <submittedName>
        <fullName evidence="2">Uncharacterized protein</fullName>
    </submittedName>
</protein>
<accession>A0ABV4NVK5</accession>
<organism evidence="2 3">
    <name type="scientific">Microbulbifer epialgicus</name>
    <dbReference type="NCBI Taxonomy" id="393907"/>
    <lineage>
        <taxon>Bacteria</taxon>
        <taxon>Pseudomonadati</taxon>
        <taxon>Pseudomonadota</taxon>
        <taxon>Gammaproteobacteria</taxon>
        <taxon>Cellvibrionales</taxon>
        <taxon>Microbulbiferaceae</taxon>
        <taxon>Microbulbifer</taxon>
    </lineage>
</organism>
<dbReference type="RefSeq" id="WP_371837155.1">
    <property type="nucleotide sequence ID" value="NZ_JBGMEK010000001.1"/>
</dbReference>
<gene>
    <name evidence="2" type="ORF">ACCI49_01280</name>
</gene>
<comment type="caution">
    <text evidence="2">The sequence shown here is derived from an EMBL/GenBank/DDBJ whole genome shotgun (WGS) entry which is preliminary data.</text>
</comment>
<feature type="coiled-coil region" evidence="1">
    <location>
        <begin position="22"/>
        <end position="49"/>
    </location>
</feature>
<evidence type="ECO:0000313" key="2">
    <source>
        <dbReference type="EMBL" id="MFA0809538.1"/>
    </source>
</evidence>
<evidence type="ECO:0000313" key="3">
    <source>
        <dbReference type="Proteomes" id="UP001569428"/>
    </source>
</evidence>
<dbReference type="Proteomes" id="UP001569428">
    <property type="component" value="Unassembled WGS sequence"/>
</dbReference>
<reference evidence="2 3" key="1">
    <citation type="submission" date="2024-08" db="EMBL/GenBank/DDBJ databases">
        <authorList>
            <person name="Ishaq N."/>
        </authorList>
    </citation>
    <scope>NUCLEOTIDE SEQUENCE [LARGE SCALE GENOMIC DNA]</scope>
    <source>
        <strain evidence="2 3">DSM 18651</strain>
    </source>
</reference>
<name>A0ABV4NVK5_9GAMM</name>
<evidence type="ECO:0000256" key="1">
    <source>
        <dbReference type="SAM" id="Coils"/>
    </source>
</evidence>
<proteinExistence type="predicted"/>
<sequence>MANTEFAVKRVFNYMSYLWQEHETLSEERRKLESSAEHLKIQLRKLERNLVKIIFKKSVRSMISCLRERLAIIKRSLSNIVQRSLEITKATNSWAHILAP</sequence>
<keyword evidence="1" id="KW-0175">Coiled coil</keyword>
<dbReference type="EMBL" id="JBGMEK010000001">
    <property type="protein sequence ID" value="MFA0809538.1"/>
    <property type="molecule type" value="Genomic_DNA"/>
</dbReference>
<keyword evidence="3" id="KW-1185">Reference proteome</keyword>